<organism evidence="2 3">
    <name type="scientific">Rhizobium loti</name>
    <name type="common">Mesorhizobium loti</name>
    <dbReference type="NCBI Taxonomy" id="381"/>
    <lineage>
        <taxon>Bacteria</taxon>
        <taxon>Pseudomonadati</taxon>
        <taxon>Pseudomonadota</taxon>
        <taxon>Alphaproteobacteria</taxon>
        <taxon>Hyphomicrobiales</taxon>
        <taxon>Phyllobacteriaceae</taxon>
        <taxon>Mesorhizobium</taxon>
    </lineage>
</organism>
<gene>
    <name evidence="2" type="ORF">C8D77_10448</name>
</gene>
<keyword evidence="1" id="KW-0812">Transmembrane</keyword>
<feature type="transmembrane region" description="Helical" evidence="1">
    <location>
        <begin position="70"/>
        <end position="92"/>
    </location>
</feature>
<evidence type="ECO:0000256" key="1">
    <source>
        <dbReference type="SAM" id="Phobius"/>
    </source>
</evidence>
<protein>
    <submittedName>
        <fullName evidence="2">Uncharacterized protein</fullName>
    </submittedName>
</protein>
<dbReference type="AlphaFoldDB" id="A0A8E2WBD4"/>
<dbReference type="EMBL" id="QGGH01000004">
    <property type="protein sequence ID" value="PWJ90707.1"/>
    <property type="molecule type" value="Genomic_DNA"/>
</dbReference>
<evidence type="ECO:0000313" key="2">
    <source>
        <dbReference type="EMBL" id="PWJ90707.1"/>
    </source>
</evidence>
<keyword evidence="1" id="KW-1133">Transmembrane helix</keyword>
<evidence type="ECO:0000313" key="3">
    <source>
        <dbReference type="Proteomes" id="UP000245631"/>
    </source>
</evidence>
<name>A0A8E2WBD4_RHILI</name>
<accession>A0A8E2WBD4</accession>
<dbReference type="GeneID" id="61052722"/>
<feature type="transmembrane region" description="Helical" evidence="1">
    <location>
        <begin position="31"/>
        <end position="50"/>
    </location>
</feature>
<sequence>MAVKLPENSTISVATSGREQVVSIPYPKPPAATYMAGVFMLFWLGGWAFGEIFAAHQIMTMPVGGGTAFLVFWLCAWTIGGLFAVLTVRRVFQRSVPEMMKLEVAGLVYDPGVPPFKMPSSRSFPVWPSLLPKRTELKIDRTQLKSLKLREGDTCNRLTVDAGAQRVQLASAATDVEREWLFKLLSDRYSLAVPQ</sequence>
<proteinExistence type="predicted"/>
<keyword evidence="1" id="KW-0472">Membrane</keyword>
<reference evidence="2 3" key="1">
    <citation type="submission" date="2018-05" db="EMBL/GenBank/DDBJ databases">
        <title>Genomic Encyclopedia of Type Strains, Phase IV (KMG-IV): sequencing the most valuable type-strain genomes for metagenomic binning, comparative biology and taxonomic classification.</title>
        <authorList>
            <person name="Goeker M."/>
        </authorList>
    </citation>
    <scope>NUCLEOTIDE SEQUENCE [LARGE SCALE GENOMIC DNA]</scope>
    <source>
        <strain evidence="2 3">DSM 2626</strain>
    </source>
</reference>
<dbReference type="RefSeq" id="WP_109665671.1">
    <property type="nucleotide sequence ID" value="NZ_QGGH01000004.1"/>
</dbReference>
<comment type="caution">
    <text evidence="2">The sequence shown here is derived from an EMBL/GenBank/DDBJ whole genome shotgun (WGS) entry which is preliminary data.</text>
</comment>
<dbReference type="Proteomes" id="UP000245631">
    <property type="component" value="Unassembled WGS sequence"/>
</dbReference>